<dbReference type="CDD" id="cd00609">
    <property type="entry name" value="AAT_like"/>
    <property type="match status" value="1"/>
</dbReference>
<dbReference type="Gene3D" id="3.40.640.10">
    <property type="entry name" value="Type I PLP-dependent aspartate aminotransferase-like (Major domain)"/>
    <property type="match status" value="1"/>
</dbReference>
<comment type="subunit">
    <text evidence="3">Homodimer.</text>
</comment>
<dbReference type="PANTHER" id="PTHR46383">
    <property type="entry name" value="ASPARTATE AMINOTRANSFERASE"/>
    <property type="match status" value="1"/>
</dbReference>
<evidence type="ECO:0000313" key="9">
    <source>
        <dbReference type="Proteomes" id="UP000060778"/>
    </source>
</evidence>
<dbReference type="AlphaFoldDB" id="A0A0U2U962"/>
<keyword evidence="6" id="KW-0663">Pyridoxal phosphate</keyword>
<dbReference type="PANTHER" id="PTHR46383:SF1">
    <property type="entry name" value="ASPARTATE AMINOTRANSFERASE"/>
    <property type="match status" value="1"/>
</dbReference>
<dbReference type="InterPro" id="IPR015421">
    <property type="entry name" value="PyrdxlP-dep_Trfase_major"/>
</dbReference>
<evidence type="ECO:0000256" key="3">
    <source>
        <dbReference type="ARBA" id="ARBA00011738"/>
    </source>
</evidence>
<comment type="similarity">
    <text evidence="2">Belongs to the class-I pyridoxal-phosphate-dependent aminotransferase family.</text>
</comment>
<dbReference type="EMBL" id="CP006867">
    <property type="protein sequence ID" value="ALU12612.1"/>
    <property type="molecule type" value="Genomic_DNA"/>
</dbReference>
<evidence type="ECO:0000256" key="4">
    <source>
        <dbReference type="ARBA" id="ARBA00022576"/>
    </source>
</evidence>
<dbReference type="RefSeq" id="WP_075050049.1">
    <property type="nucleotide sequence ID" value="NZ_CP006867.1"/>
</dbReference>
<dbReference type="Pfam" id="PF00155">
    <property type="entry name" value="Aminotran_1_2"/>
    <property type="match status" value="1"/>
</dbReference>
<dbReference type="GO" id="GO:0006520">
    <property type="term" value="P:amino acid metabolic process"/>
    <property type="evidence" value="ECO:0007669"/>
    <property type="project" value="InterPro"/>
</dbReference>
<evidence type="ECO:0000256" key="5">
    <source>
        <dbReference type="ARBA" id="ARBA00022679"/>
    </source>
</evidence>
<dbReference type="InterPro" id="IPR004839">
    <property type="entry name" value="Aminotransferase_I/II_large"/>
</dbReference>
<evidence type="ECO:0000313" key="8">
    <source>
        <dbReference type="EMBL" id="ALU12612.1"/>
    </source>
</evidence>
<feature type="domain" description="Aminotransferase class I/classII large" evidence="7">
    <location>
        <begin position="17"/>
        <end position="357"/>
    </location>
</feature>
<dbReference type="Proteomes" id="UP000060778">
    <property type="component" value="Chromosome"/>
</dbReference>
<evidence type="ECO:0000259" key="7">
    <source>
        <dbReference type="Pfam" id="PF00155"/>
    </source>
</evidence>
<name>A0A0U2U962_9CREN</name>
<evidence type="ECO:0000256" key="2">
    <source>
        <dbReference type="ARBA" id="ARBA00007441"/>
    </source>
</evidence>
<keyword evidence="4" id="KW-0032">Aminotransferase</keyword>
<comment type="cofactor">
    <cofactor evidence="1">
        <name>pyridoxal 5'-phosphate</name>
        <dbReference type="ChEBI" id="CHEBI:597326"/>
    </cofactor>
</comment>
<dbReference type="OrthoDB" id="372018at2157"/>
<reference evidence="8 9" key="1">
    <citation type="submission" date="2013-11" db="EMBL/GenBank/DDBJ databases">
        <title>Comparative genomics of Ignicoccus.</title>
        <authorList>
            <person name="Podar M."/>
        </authorList>
    </citation>
    <scope>NUCLEOTIDE SEQUENCE [LARGE SCALE GENOMIC DNA]</scope>
    <source>
        <strain evidence="8 9">DSM 13165</strain>
    </source>
</reference>
<organism evidence="8 9">
    <name type="scientific">Ignicoccus islandicus DSM 13165</name>
    <dbReference type="NCBI Taxonomy" id="940295"/>
    <lineage>
        <taxon>Archaea</taxon>
        <taxon>Thermoproteota</taxon>
        <taxon>Thermoprotei</taxon>
        <taxon>Desulfurococcales</taxon>
        <taxon>Desulfurococcaceae</taxon>
        <taxon>Ignicoccus</taxon>
    </lineage>
</organism>
<protein>
    <recommendedName>
        <fullName evidence="7">Aminotransferase class I/classII large domain-containing protein</fullName>
    </recommendedName>
</protein>
<keyword evidence="9" id="KW-1185">Reference proteome</keyword>
<gene>
    <name evidence="8" type="ORF">EYM_05700</name>
</gene>
<evidence type="ECO:0000256" key="6">
    <source>
        <dbReference type="ARBA" id="ARBA00022898"/>
    </source>
</evidence>
<keyword evidence="5" id="KW-0808">Transferase</keyword>
<proteinExistence type="inferred from homology"/>
<dbReference type="SUPFAM" id="SSF53383">
    <property type="entry name" value="PLP-dependent transferases"/>
    <property type="match status" value="1"/>
</dbReference>
<dbReference type="InterPro" id="IPR050596">
    <property type="entry name" value="AspAT/PAT-like"/>
</dbReference>
<dbReference type="KEGG" id="iis:EYM_05700"/>
<dbReference type="GO" id="GO:0008483">
    <property type="term" value="F:transaminase activity"/>
    <property type="evidence" value="ECO:0007669"/>
    <property type="project" value="UniProtKB-KW"/>
</dbReference>
<accession>A0A0U2U962</accession>
<dbReference type="STRING" id="940295.EYM_05700"/>
<evidence type="ECO:0000256" key="1">
    <source>
        <dbReference type="ARBA" id="ARBA00001933"/>
    </source>
</evidence>
<dbReference type="GO" id="GO:0030170">
    <property type="term" value="F:pyridoxal phosphate binding"/>
    <property type="evidence" value="ECO:0007669"/>
    <property type="project" value="InterPro"/>
</dbReference>
<dbReference type="GeneID" id="30680523"/>
<dbReference type="InterPro" id="IPR015424">
    <property type="entry name" value="PyrdxlP-dep_Trfase"/>
</dbReference>
<sequence length="367" mass="40707">MSFVSKAKSLAREIRANLGLGEPDKNPPRELVEELIRATEIKPTYTPSGGIPSLRRKLAEWFSERYNTEISEREVMVTPSGKAALYLSLLYFSKGEVVLTDPTYYSYEPVVESLGRPVRKVPLVRSGVGYSFPEDLSALVPSKGLTVVNSPSNPTGSVLGDGMFDLVERAWERKSYVVSDEPYDVFVYNGKHVSFLSTPKWRETGAFVYSFSKILCIPGWRLGAIVAKEDVIKKLISVASNVYGCPCKWEQIALERILEQPDVIERHVNDMVSEYAKRREEVISVLKRISDFPGVGDGSFYAFPDFGVDSEELALQAAKEGVISIPGKVFSEKYGKTSLRISFSAPPAELKYGLEVLGSLARGLKGH</sequence>